<keyword evidence="1" id="KW-0732">Signal</keyword>
<organism evidence="2 3">
    <name type="scientific">Taphrina deformans (strain PYCC 5710 / ATCC 11124 / CBS 356.35 / IMI 108563 / JCM 9778 / NBRC 8474)</name>
    <name type="common">Peach leaf curl fungus</name>
    <name type="synonym">Lalaria deformans</name>
    <dbReference type="NCBI Taxonomy" id="1097556"/>
    <lineage>
        <taxon>Eukaryota</taxon>
        <taxon>Fungi</taxon>
        <taxon>Dikarya</taxon>
        <taxon>Ascomycota</taxon>
        <taxon>Taphrinomycotina</taxon>
        <taxon>Taphrinomycetes</taxon>
        <taxon>Taphrinales</taxon>
        <taxon>Taphrinaceae</taxon>
        <taxon>Taphrina</taxon>
    </lineage>
</organism>
<comment type="caution">
    <text evidence="2">The sequence shown here is derived from an EMBL/GenBank/DDBJ whole genome shotgun (WGS) entry which is preliminary data.</text>
</comment>
<protein>
    <recommendedName>
        <fullName evidence="4">Apple domain-containing protein</fullName>
    </recommendedName>
</protein>
<feature type="chain" id="PRO_5004381376" description="Apple domain-containing protein" evidence="1">
    <location>
        <begin position="18"/>
        <end position="534"/>
    </location>
</feature>
<dbReference type="EMBL" id="CAHR02000084">
    <property type="protein sequence ID" value="CCG82445.1"/>
    <property type="molecule type" value="Genomic_DNA"/>
</dbReference>
<sequence>MGLLSLCLLTLAAITQATPVEKRQSDGSATLAQRVSFLCPPGIDATLPLDAGTEAGLRFCSNIDRWSPATLYSSNPLSVGSGNYRVAASRCAALCTGRCQTFSVAPSTPGNATFGCNLYNATVPFRGNTNGGLFYARQSVAGALPSTTTVSLIETRTTCPVATQAAPNTPAVITGPTNVAAIVYPVVYHPAGQVPVTVTNANQVVTQTATVLSTVTTTIQGQVTTTVQSVPQESIAPFVVFIGQVGEIKIQQIILNVVTVIVVQVNGNINVPVTTVTTSAAPTATPNTFQCPAGIVGQYQDTTNSAFTFDLRFCSNVQRWSPADLFSSTQIQGASYASAAQTCSERCNTLECQTFSVAPTTVGGSTFGCNLYNATNVFNGPTNGGLFYQRRPATTSIDQEAQCVGAPGAVAVSSDSYSREFCSRTERWSPATLFDGTVQTGQRRGSVAPIVEAVNKCATRCSSFGAQCRTFSTTFTDQNAPIGDSAVPVEFNCNIYNNTLRVAGNTQGGAFYLKALASMPVPPINGTLARRYTH</sequence>
<evidence type="ECO:0000256" key="1">
    <source>
        <dbReference type="SAM" id="SignalP"/>
    </source>
</evidence>
<evidence type="ECO:0000313" key="2">
    <source>
        <dbReference type="EMBL" id="CCG82445.1"/>
    </source>
</evidence>
<evidence type="ECO:0008006" key="4">
    <source>
        <dbReference type="Google" id="ProtNLM"/>
    </source>
</evidence>
<accession>R4X9N9</accession>
<proteinExistence type="predicted"/>
<dbReference type="Proteomes" id="UP000013776">
    <property type="component" value="Unassembled WGS sequence"/>
</dbReference>
<keyword evidence="3" id="KW-1185">Reference proteome</keyword>
<reference evidence="2 3" key="1">
    <citation type="journal article" date="2013" name="MBio">
        <title>Genome sequencing of the plant pathogen Taphrina deformans, the causal agent of peach leaf curl.</title>
        <authorList>
            <person name="Cisse O.H."/>
            <person name="Almeida J.M.G.C.F."/>
            <person name="Fonseca A."/>
            <person name="Kumar A.A."/>
            <person name="Salojaervi J."/>
            <person name="Overmyer K."/>
            <person name="Hauser P.M."/>
            <person name="Pagni M."/>
        </authorList>
    </citation>
    <scope>NUCLEOTIDE SEQUENCE [LARGE SCALE GENOMIC DNA]</scope>
    <source>
        <strain evidence="3">PYCC 5710 / ATCC 11124 / CBS 356.35 / IMI 108563 / JCM 9778 / NBRC 8474</strain>
    </source>
</reference>
<feature type="signal peptide" evidence="1">
    <location>
        <begin position="1"/>
        <end position="17"/>
    </location>
</feature>
<evidence type="ECO:0000313" key="3">
    <source>
        <dbReference type="Proteomes" id="UP000013776"/>
    </source>
</evidence>
<gene>
    <name evidence="2" type="ORF">TAPDE_002448</name>
</gene>
<name>R4X9N9_TAPDE</name>
<dbReference type="AlphaFoldDB" id="R4X9N9"/>